<dbReference type="InterPro" id="IPR001375">
    <property type="entry name" value="Peptidase_S9_cat"/>
</dbReference>
<accession>A0A2G4YQY2</accession>
<keyword evidence="1" id="KW-0732">Signal</keyword>
<dbReference type="SUPFAM" id="SSF53474">
    <property type="entry name" value="alpha/beta-Hydrolases"/>
    <property type="match status" value="1"/>
</dbReference>
<feature type="signal peptide" evidence="1">
    <location>
        <begin position="1"/>
        <end position="32"/>
    </location>
</feature>
<dbReference type="EMBL" id="PDEM01000023">
    <property type="protein sequence ID" value="PHZ84732.1"/>
    <property type="molecule type" value="Genomic_DNA"/>
</dbReference>
<dbReference type="PANTHER" id="PTHR11731">
    <property type="entry name" value="PROTEASE FAMILY S9B,C DIPEPTIDYL-PEPTIDASE IV-RELATED"/>
    <property type="match status" value="1"/>
</dbReference>
<feature type="domain" description="Dipeptidylpeptidase IV N-terminal" evidence="3">
    <location>
        <begin position="143"/>
        <end position="507"/>
    </location>
</feature>
<dbReference type="Proteomes" id="UP000229730">
    <property type="component" value="Unassembled WGS sequence"/>
</dbReference>
<dbReference type="Pfam" id="PF00326">
    <property type="entry name" value="Peptidase_S9"/>
    <property type="match status" value="1"/>
</dbReference>
<evidence type="ECO:0000259" key="2">
    <source>
        <dbReference type="Pfam" id="PF00326"/>
    </source>
</evidence>
<dbReference type="InParanoid" id="A0A2G4YQY2"/>
<dbReference type="RefSeq" id="WP_099473016.1">
    <property type="nucleotide sequence ID" value="NZ_PDEM01000023.1"/>
</dbReference>
<evidence type="ECO:0000313" key="5">
    <source>
        <dbReference type="Proteomes" id="UP000229730"/>
    </source>
</evidence>
<protein>
    <submittedName>
        <fullName evidence="4">Peptidase S9</fullName>
    </submittedName>
</protein>
<dbReference type="Gene3D" id="3.40.50.1820">
    <property type="entry name" value="alpha/beta hydrolase"/>
    <property type="match status" value="1"/>
</dbReference>
<dbReference type="Gene3D" id="2.140.10.30">
    <property type="entry name" value="Dipeptidylpeptidase IV, N-terminal domain"/>
    <property type="match status" value="1"/>
</dbReference>
<reference evidence="4 5" key="1">
    <citation type="submission" date="2017-10" db="EMBL/GenBank/DDBJ databases">
        <title>Frigbacter circumglobatus gen. nov. sp. nov., isolated from sediment cultured in situ.</title>
        <authorList>
            <person name="Zhao Z."/>
        </authorList>
    </citation>
    <scope>NUCLEOTIDE SEQUENCE [LARGE SCALE GENOMIC DNA]</scope>
    <source>
        <strain evidence="4 5">ZYL</strain>
    </source>
</reference>
<dbReference type="InterPro" id="IPR050278">
    <property type="entry name" value="Serine_Prot_S9B/DPPIV"/>
</dbReference>
<dbReference type="PANTHER" id="PTHR11731:SF118">
    <property type="entry name" value="BLR1971 PROTEIN"/>
    <property type="match status" value="1"/>
</dbReference>
<dbReference type="GO" id="GO:0006508">
    <property type="term" value="P:proteolysis"/>
    <property type="evidence" value="ECO:0007669"/>
    <property type="project" value="InterPro"/>
</dbReference>
<evidence type="ECO:0000259" key="3">
    <source>
        <dbReference type="Pfam" id="PF00930"/>
    </source>
</evidence>
<dbReference type="Pfam" id="PF00930">
    <property type="entry name" value="DPPIV_N"/>
    <property type="match status" value="1"/>
</dbReference>
<dbReference type="InterPro" id="IPR029058">
    <property type="entry name" value="AB_hydrolase_fold"/>
</dbReference>
<evidence type="ECO:0000256" key="1">
    <source>
        <dbReference type="SAM" id="SignalP"/>
    </source>
</evidence>
<keyword evidence="5" id="KW-1185">Reference proteome</keyword>
<dbReference type="SUPFAM" id="SSF82171">
    <property type="entry name" value="DPP6 N-terminal domain-like"/>
    <property type="match status" value="1"/>
</dbReference>
<comment type="caution">
    <text evidence="4">The sequence shown here is derived from an EMBL/GenBank/DDBJ whole genome shotgun (WGS) entry which is preliminary data.</text>
</comment>
<feature type="domain" description="Peptidase S9 prolyl oligopeptidase catalytic" evidence="2">
    <location>
        <begin position="593"/>
        <end position="790"/>
    </location>
</feature>
<evidence type="ECO:0000313" key="4">
    <source>
        <dbReference type="EMBL" id="PHZ84732.1"/>
    </source>
</evidence>
<sequence length="805" mass="90643">MFFFLARKKYRISLSFSIIIYALAGFSFGVVAAENTQMATENYERAERFLHWNADKYVRNGKVNHHWVEDSDLFWYARDIPEGKSYILADATTGFRRPAFDHHKIAARLSAVTGEEVAPFNIRLRSFKKTSEGDVIQVAVAKNIWACPLTQNGCAPLSSSMDKPGDLVSPDGRRALFSEGDNLYLRDLSDGEVTPLTRDGQTHYSYGKLSDSSTRSVTLRRWKVSIPPVAVWSPDSTKIITHKLDERNVLDLHLLQHVPEDGSARPILYSYRYAMPGDEHIIKSEMVIFDVATGRRIPVEHNAFDVTMISPLAEGRVWWGKNNEYVYIIPRNRTQRNQKLLKIEARTGVVSELIEERSETYTDARAKTYGTPTSRTLASGEIIWYSERDGWGHLYRYNKNGELMNQITTGAWQVRKIAYIDEAKGRVYFTAGGREAGIDPYYSHLYSVNLDGSEMKLLTPEAANHQIKVSTSSLMGILLNHPKADEVAFSPSGRYFVETMSRPDLPPVMMLRDTTGRSSTVITQADVSPLQEEGFVLPEPFTVLSADGKTSLYGNIFRPSDFDPDKTYPVIDSIYPGPQSWRSQKSFMRAVFDSQESQSIAELGFIVITVDGRGTPGRSKAFHDVSYGDLGQAGHLDDHIAAIQQLAERYPYMDTARVGIYGHSGGGFASTRAMLSYPEFYKVAVSSAGNHDQRGYLLSWGETYQGPFSDAAYENGINARHAKNLKGKLLIAHGDMDDNVHPALTLQVIDALIKANKNFDMLMIPNADHAFTGVNAYFLRRRWDYFVQHLLGMTPPQNYEINRKK</sequence>
<dbReference type="GO" id="GO:0008236">
    <property type="term" value="F:serine-type peptidase activity"/>
    <property type="evidence" value="ECO:0007669"/>
    <property type="project" value="InterPro"/>
</dbReference>
<proteinExistence type="predicted"/>
<dbReference type="OrthoDB" id="1094230at2"/>
<dbReference type="AlphaFoldDB" id="A0A2G4YQY2"/>
<gene>
    <name evidence="4" type="ORF">CRD36_10630</name>
</gene>
<dbReference type="InterPro" id="IPR002469">
    <property type="entry name" value="Peptidase_S9B_N"/>
</dbReference>
<organism evidence="4 5">
    <name type="scientific">Paremcibacter congregatus</name>
    <dbReference type="NCBI Taxonomy" id="2043170"/>
    <lineage>
        <taxon>Bacteria</taxon>
        <taxon>Pseudomonadati</taxon>
        <taxon>Pseudomonadota</taxon>
        <taxon>Alphaproteobacteria</taxon>
        <taxon>Emcibacterales</taxon>
        <taxon>Emcibacteraceae</taxon>
        <taxon>Paremcibacter</taxon>
    </lineage>
</organism>
<feature type="chain" id="PRO_5013761042" evidence="1">
    <location>
        <begin position="33"/>
        <end position="805"/>
    </location>
</feature>
<name>A0A2G4YQY2_9PROT</name>